<protein>
    <recommendedName>
        <fullName evidence="1">Photolyase/cryptochrome alpha/beta domain-containing protein</fullName>
    </recommendedName>
</protein>
<feature type="domain" description="Photolyase/cryptochrome alpha/beta" evidence="1">
    <location>
        <begin position="87"/>
        <end position="219"/>
    </location>
</feature>
<dbReference type="AlphaFoldDB" id="J7G168"/>
<name>J7G168_9CRYP</name>
<organism evidence="2 3">
    <name type="scientific">Chroomonas mesostigmatica CCMP1168</name>
    <dbReference type="NCBI Taxonomy" id="1195612"/>
    <lineage>
        <taxon>Eukaryota</taxon>
        <taxon>Cryptophyceae</taxon>
        <taxon>Pyrenomonadales</taxon>
        <taxon>Chroomonadaceae</taxon>
        <taxon>Chroomonas</taxon>
    </lineage>
</organism>
<reference evidence="2 3" key="1">
    <citation type="journal article" date="2012" name="Genome Biol. Evol.">
        <title>Nucleomorph genome sequence of the cryptophyte alga Chroomonas mesostigmatica CCMP1168 reveals lineage-specific gene loss and genome complexity.</title>
        <authorList>
            <person name="Moore C.E."/>
            <person name="Curtis B."/>
            <person name="Mills T."/>
            <person name="Tanifuji G."/>
            <person name="Archibald J.M."/>
        </authorList>
    </citation>
    <scope>NUCLEOTIDE SEQUENCE [LARGE SCALE GENOMIC DNA]</scope>
    <source>
        <strain evidence="2 3">CCMP1168</strain>
    </source>
</reference>
<dbReference type="GO" id="GO:0003677">
    <property type="term" value="F:DNA binding"/>
    <property type="evidence" value="ECO:0007669"/>
    <property type="project" value="TreeGrafter"/>
</dbReference>
<dbReference type="InterPro" id="IPR002081">
    <property type="entry name" value="Cryptochrome/DNA_photolyase_1"/>
</dbReference>
<geneLocation type="nucleomorph" evidence="2"/>
<gene>
    <name evidence="2" type="ORF">CMESO_34</name>
</gene>
<dbReference type="PROSITE" id="PS51645">
    <property type="entry name" value="PHR_CRY_ALPHA_BETA"/>
    <property type="match status" value="1"/>
</dbReference>
<dbReference type="GO" id="GO:0071949">
    <property type="term" value="F:FAD binding"/>
    <property type="evidence" value="ECO:0007669"/>
    <property type="project" value="TreeGrafter"/>
</dbReference>
<dbReference type="InterPro" id="IPR036155">
    <property type="entry name" value="Crypto/Photolyase_N_sf"/>
</dbReference>
<accession>J7G168</accession>
<evidence type="ECO:0000259" key="1">
    <source>
        <dbReference type="PROSITE" id="PS51645"/>
    </source>
</evidence>
<evidence type="ECO:0000313" key="3">
    <source>
        <dbReference type="Proteomes" id="UP000243348"/>
    </source>
</evidence>
<sequence>MRFLLFIFIRIISKTILIMYIKGLKSFTLFNRHKPFCLFKKYFLFDYNKKKNKVLHLLSKKKNLSFFFCSKKINFRYLTSTFIPDKNRPIFWFRFDLRICNNPSLAYAFELSASPIFLICFDPRIIKFFGKKRIRFLEESIENLKKGLREKNFSFIYINGIPEKIILGLTKLFSTKIVIFSLETHFHWKKTLKKEKKMFLFLSKNRINLKLIFKNLNIYMKNLLFQKKKFYLQFMILLKSFQKKEILLNSFSFFRKNLMLFLSSVEKSNFLLDFIRENFLINFSNYFKGGEECALKFLKIFEIFLEKKNFFITEKFFFYFRSLIDFGCFCYEKIILEIKKKNESIFEFNFFYLLLKEFQIVKNKESIKVI</sequence>
<dbReference type="Proteomes" id="UP000243348">
    <property type="component" value="Nucleomorph 1"/>
</dbReference>
<dbReference type="SUPFAM" id="SSF52425">
    <property type="entry name" value="Cryptochrome/photolyase, N-terminal domain"/>
    <property type="match status" value="1"/>
</dbReference>
<dbReference type="Gene3D" id="3.40.50.620">
    <property type="entry name" value="HUPs"/>
    <property type="match status" value="1"/>
</dbReference>
<evidence type="ECO:0000313" key="2">
    <source>
        <dbReference type="EMBL" id="AFP65237.1"/>
    </source>
</evidence>
<dbReference type="EMBL" id="CP003680">
    <property type="protein sequence ID" value="AFP65237.1"/>
    <property type="molecule type" value="Genomic_DNA"/>
</dbReference>
<dbReference type="InterPro" id="IPR014729">
    <property type="entry name" value="Rossmann-like_a/b/a_fold"/>
</dbReference>
<dbReference type="Pfam" id="PF00875">
    <property type="entry name" value="DNA_photolyase"/>
    <property type="match status" value="1"/>
</dbReference>
<proteinExistence type="predicted"/>
<dbReference type="PANTHER" id="PTHR11455">
    <property type="entry name" value="CRYPTOCHROME"/>
    <property type="match status" value="1"/>
</dbReference>
<keyword evidence="2" id="KW-0542">Nucleomorph</keyword>
<dbReference type="GO" id="GO:0003904">
    <property type="term" value="F:deoxyribodipyrimidine photo-lyase activity"/>
    <property type="evidence" value="ECO:0007669"/>
    <property type="project" value="TreeGrafter"/>
</dbReference>
<dbReference type="InterPro" id="IPR006050">
    <property type="entry name" value="DNA_photolyase_N"/>
</dbReference>